<evidence type="ECO:0000313" key="2">
    <source>
        <dbReference type="EMBL" id="MFC4624323.1"/>
    </source>
</evidence>
<evidence type="ECO:0000256" key="1">
    <source>
        <dbReference type="SAM" id="Phobius"/>
    </source>
</evidence>
<protein>
    <recommendedName>
        <fullName evidence="4">DUF4239 domain-containing protein</fullName>
    </recommendedName>
</protein>
<feature type="transmembrane region" description="Helical" evidence="1">
    <location>
        <begin position="215"/>
        <end position="233"/>
    </location>
</feature>
<dbReference type="EMBL" id="JBHSEL010000035">
    <property type="protein sequence ID" value="MFC4624323.1"/>
    <property type="molecule type" value="Genomic_DNA"/>
</dbReference>
<accession>A0ABV9H1L8</accession>
<feature type="transmembrane region" description="Helical" evidence="1">
    <location>
        <begin position="184"/>
        <end position="203"/>
    </location>
</feature>
<comment type="caution">
    <text evidence="2">The sequence shown here is derived from an EMBL/GenBank/DDBJ whole genome shotgun (WGS) entry which is preliminary data.</text>
</comment>
<dbReference type="RefSeq" id="WP_374833221.1">
    <property type="nucleotide sequence ID" value="NZ_JBHEEZ010000022.1"/>
</dbReference>
<dbReference type="InterPro" id="IPR025333">
    <property type="entry name" value="DUF4239"/>
</dbReference>
<keyword evidence="1" id="KW-0472">Membrane</keyword>
<organism evidence="2 3">
    <name type="scientific">Daeguia caeni</name>
    <dbReference type="NCBI Taxonomy" id="439612"/>
    <lineage>
        <taxon>Bacteria</taxon>
        <taxon>Pseudomonadati</taxon>
        <taxon>Pseudomonadota</taxon>
        <taxon>Alphaproteobacteria</taxon>
        <taxon>Hyphomicrobiales</taxon>
        <taxon>Brucellaceae</taxon>
        <taxon>Daeguia</taxon>
    </lineage>
</organism>
<evidence type="ECO:0008006" key="4">
    <source>
        <dbReference type="Google" id="ProtNLM"/>
    </source>
</evidence>
<dbReference type="Proteomes" id="UP001596042">
    <property type="component" value="Unassembled WGS sequence"/>
</dbReference>
<proteinExistence type="predicted"/>
<keyword evidence="1" id="KW-1133">Transmembrane helix</keyword>
<sequence length="264" mass="28705">MNYIFELTIGEAFLAFAGLGVVFFLAGYLVIYFLGAEARRDPSSIPIAVIVSIVATAWALSLGFAAADIWTVNADADKATSQERSAISRLLATASPGVLDAPELQKAVTLYRQAVIEDEWGRLSNVMPAASVERALVDIRREVFRLARQDLPGALASQLVQDFDELQDARNLRLAAGTTSVDTYKWYLVMALTILTSIVIGLIHADREKSGRRALIVYAITASVSLWILAIHANPYQGVGKIDSSMLYTVSRHKAPKPVETPAP</sequence>
<gene>
    <name evidence="2" type="ORF">ACFO1V_03635</name>
</gene>
<feature type="transmembrane region" description="Helical" evidence="1">
    <location>
        <begin position="12"/>
        <end position="35"/>
    </location>
</feature>
<evidence type="ECO:0000313" key="3">
    <source>
        <dbReference type="Proteomes" id="UP001596042"/>
    </source>
</evidence>
<dbReference type="Pfam" id="PF14023">
    <property type="entry name" value="Bestrophin-like"/>
    <property type="match status" value="1"/>
</dbReference>
<keyword evidence="3" id="KW-1185">Reference proteome</keyword>
<feature type="transmembrane region" description="Helical" evidence="1">
    <location>
        <begin position="47"/>
        <end position="67"/>
    </location>
</feature>
<keyword evidence="1" id="KW-0812">Transmembrane</keyword>
<name>A0ABV9H1L8_9HYPH</name>
<reference evidence="3" key="1">
    <citation type="journal article" date="2019" name="Int. J. Syst. Evol. Microbiol.">
        <title>The Global Catalogue of Microorganisms (GCM) 10K type strain sequencing project: providing services to taxonomists for standard genome sequencing and annotation.</title>
        <authorList>
            <consortium name="The Broad Institute Genomics Platform"/>
            <consortium name="The Broad Institute Genome Sequencing Center for Infectious Disease"/>
            <person name="Wu L."/>
            <person name="Ma J."/>
        </authorList>
    </citation>
    <scope>NUCLEOTIDE SEQUENCE [LARGE SCALE GENOMIC DNA]</scope>
    <source>
        <strain evidence="3">CGMCC 1.15731</strain>
    </source>
</reference>